<dbReference type="GO" id="GO:0043190">
    <property type="term" value="C:ATP-binding cassette (ABC) transporter complex"/>
    <property type="evidence" value="ECO:0007669"/>
    <property type="project" value="InterPro"/>
</dbReference>
<keyword evidence="6" id="KW-1003">Cell membrane</keyword>
<dbReference type="EMBL" id="SRMF01000010">
    <property type="protein sequence ID" value="TGG91170.1"/>
    <property type="molecule type" value="Genomic_DNA"/>
</dbReference>
<dbReference type="InterPro" id="IPR051784">
    <property type="entry name" value="Nod_factor_ABC_transporter"/>
</dbReference>
<evidence type="ECO:0000256" key="2">
    <source>
        <dbReference type="ARBA" id="ARBA00007783"/>
    </source>
</evidence>
<accession>A0A4Z0WC71</accession>
<gene>
    <name evidence="8" type="ORF">E4656_17310</name>
</gene>
<evidence type="ECO:0000256" key="1">
    <source>
        <dbReference type="ARBA" id="ARBA00004141"/>
    </source>
</evidence>
<keyword evidence="4 6" id="KW-1133">Transmembrane helix</keyword>
<reference evidence="8 9" key="1">
    <citation type="submission" date="2019-04" db="EMBL/GenBank/DDBJ databases">
        <title>Natronospirillum operosus gen. nov., sp. nov., a haloalkaliphilic satellite isolated from decaying biomass of laboratory culture of cyanobacterium Geitlerinema sp. and proposal of Natronospirillaceae fam. nov. and Saccharospirillaceae fam. nov.</title>
        <authorList>
            <person name="Kevbrin V."/>
            <person name="Boltyanskaya Y."/>
            <person name="Koziaeva V."/>
            <person name="Grouzdev D.S."/>
            <person name="Park M."/>
            <person name="Cho J."/>
        </authorList>
    </citation>
    <scope>NUCLEOTIDE SEQUENCE [LARGE SCALE GENOMIC DNA]</scope>
    <source>
        <strain evidence="8 9">G-116</strain>
    </source>
</reference>
<feature type="transmembrane region" description="Helical" evidence="6">
    <location>
        <begin position="80"/>
        <end position="102"/>
    </location>
</feature>
<dbReference type="PIRSF" id="PIRSF006648">
    <property type="entry name" value="DrrB"/>
    <property type="match status" value="1"/>
</dbReference>
<comment type="caution">
    <text evidence="8">The sequence shown here is derived from an EMBL/GenBank/DDBJ whole genome shotgun (WGS) entry which is preliminary data.</text>
</comment>
<dbReference type="PANTHER" id="PTHR43229:SF2">
    <property type="entry name" value="NODULATION PROTEIN J"/>
    <property type="match status" value="1"/>
</dbReference>
<feature type="transmembrane region" description="Helical" evidence="6">
    <location>
        <begin position="160"/>
        <end position="181"/>
    </location>
</feature>
<feature type="transmembrane region" description="Helical" evidence="6">
    <location>
        <begin position="193"/>
        <end position="213"/>
    </location>
</feature>
<sequence length="277" mass="30051">MTEPETGALFDADLQQAISRRAAPRRPGPVSNATMFGWRALLKIKHVPEQLFDVVVTPIMFTVMFTYLFGGALAGSTIDYLQFLLPGILAQTVIFTTIYTGVTLNTDISKGIYDRFKSMPIWGPSPLVGAMLGDFLRYTGSSIIVVLIGLLMGFRPEAGLAGVLYSMVLLNVFAFGIGWIFTTLGLLMRTPGTVMTISWIVLMPLTFASNVFVDPATMPGWLQAVVNANPVSHLVSAIRELMAGTATLSGLLLALALPAFITVVFAPLAMVLYRRPR</sequence>
<dbReference type="Pfam" id="PF01061">
    <property type="entry name" value="ABC2_membrane"/>
    <property type="match status" value="1"/>
</dbReference>
<dbReference type="InterPro" id="IPR047817">
    <property type="entry name" value="ABC2_TM_bact-type"/>
</dbReference>
<proteinExistence type="inferred from homology"/>
<evidence type="ECO:0000256" key="5">
    <source>
        <dbReference type="ARBA" id="ARBA00023136"/>
    </source>
</evidence>
<dbReference type="GO" id="GO:0140359">
    <property type="term" value="F:ABC-type transporter activity"/>
    <property type="evidence" value="ECO:0007669"/>
    <property type="project" value="InterPro"/>
</dbReference>
<dbReference type="PANTHER" id="PTHR43229">
    <property type="entry name" value="NODULATION PROTEIN J"/>
    <property type="match status" value="1"/>
</dbReference>
<feature type="domain" description="ABC transmembrane type-2" evidence="7">
    <location>
        <begin position="49"/>
        <end position="276"/>
    </location>
</feature>
<evidence type="ECO:0000256" key="4">
    <source>
        <dbReference type="ARBA" id="ARBA00022989"/>
    </source>
</evidence>
<dbReference type="InterPro" id="IPR013525">
    <property type="entry name" value="ABC2_TM"/>
</dbReference>
<dbReference type="InterPro" id="IPR000412">
    <property type="entry name" value="ABC_2_transport"/>
</dbReference>
<keyword evidence="5 6" id="KW-0472">Membrane</keyword>
<protein>
    <recommendedName>
        <fullName evidence="6">Transport permease protein</fullName>
    </recommendedName>
</protein>
<evidence type="ECO:0000256" key="3">
    <source>
        <dbReference type="ARBA" id="ARBA00022692"/>
    </source>
</evidence>
<evidence type="ECO:0000313" key="9">
    <source>
        <dbReference type="Proteomes" id="UP000297475"/>
    </source>
</evidence>
<dbReference type="Proteomes" id="UP000297475">
    <property type="component" value="Unassembled WGS sequence"/>
</dbReference>
<evidence type="ECO:0000259" key="7">
    <source>
        <dbReference type="PROSITE" id="PS51012"/>
    </source>
</evidence>
<dbReference type="OrthoDB" id="670210at2"/>
<feature type="transmembrane region" description="Helical" evidence="6">
    <location>
        <begin position="135"/>
        <end position="154"/>
    </location>
</feature>
<keyword evidence="6" id="KW-0813">Transport</keyword>
<organism evidence="8 9">
    <name type="scientific">Natronospirillum operosum</name>
    <dbReference type="NCBI Taxonomy" id="2759953"/>
    <lineage>
        <taxon>Bacteria</taxon>
        <taxon>Pseudomonadati</taxon>
        <taxon>Pseudomonadota</taxon>
        <taxon>Gammaproteobacteria</taxon>
        <taxon>Oceanospirillales</taxon>
        <taxon>Natronospirillaceae</taxon>
        <taxon>Natronospirillum</taxon>
    </lineage>
</organism>
<comment type="subcellular location">
    <subcellularLocation>
        <location evidence="6">Cell inner membrane</location>
        <topology evidence="6">Multi-pass membrane protein</topology>
    </subcellularLocation>
    <subcellularLocation>
        <location evidence="1">Membrane</location>
        <topology evidence="1">Multi-pass membrane protein</topology>
    </subcellularLocation>
</comment>
<comment type="similarity">
    <text evidence="2 6">Belongs to the ABC-2 integral membrane protein family.</text>
</comment>
<dbReference type="PROSITE" id="PS51012">
    <property type="entry name" value="ABC_TM2"/>
    <property type="match status" value="1"/>
</dbReference>
<keyword evidence="9" id="KW-1185">Reference proteome</keyword>
<evidence type="ECO:0000256" key="6">
    <source>
        <dbReference type="RuleBase" id="RU361157"/>
    </source>
</evidence>
<evidence type="ECO:0000313" key="8">
    <source>
        <dbReference type="EMBL" id="TGG91170.1"/>
    </source>
</evidence>
<name>A0A4Z0WC71_9GAMM</name>
<feature type="transmembrane region" description="Helical" evidence="6">
    <location>
        <begin position="251"/>
        <end position="273"/>
    </location>
</feature>
<keyword evidence="3 6" id="KW-0812">Transmembrane</keyword>
<feature type="transmembrane region" description="Helical" evidence="6">
    <location>
        <begin position="51"/>
        <end position="74"/>
    </location>
</feature>
<dbReference type="AlphaFoldDB" id="A0A4Z0WC71"/>